<dbReference type="RefSeq" id="WP_154477556.1">
    <property type="nucleotide sequence ID" value="NZ_VULY01000018.1"/>
</dbReference>
<reference evidence="3 4" key="1">
    <citation type="submission" date="2019-08" db="EMBL/GenBank/DDBJ databases">
        <title>In-depth cultivation of the pig gut microbiome towards novel bacterial diversity and tailored functional studies.</title>
        <authorList>
            <person name="Wylensek D."/>
            <person name="Hitch T.C.A."/>
            <person name="Clavel T."/>
        </authorList>
    </citation>
    <scope>NUCLEOTIDE SEQUENCE [LARGE SCALE GENOMIC DNA]</scope>
    <source>
        <strain evidence="3 4">68-1-5</strain>
    </source>
</reference>
<comment type="caution">
    <text evidence="3">The sequence shown here is derived from an EMBL/GenBank/DDBJ whole genome shotgun (WGS) entry which is preliminary data.</text>
</comment>
<protein>
    <submittedName>
        <fullName evidence="3">Uncharacterized protein</fullName>
    </submittedName>
</protein>
<name>A0A6N7V0M0_9FIRM</name>
<dbReference type="AlphaFoldDB" id="A0A6N7V0M0"/>
<sequence>MTIQELIKSINFSKKAGENALRYCMPEKEFRNWKNLYERDFHTFLAEWEKSAEHFQWGLWFCLKLACETYEWYKEKTISEQIFRDTFADITIWCGECYRKHGIYGLEEVPWIMKSIRMELFRLGRLQFEPMVLTPEEATRYHLQVGEPVLNVHIPAGEKLGYRACKESFEAAKSFFGEKQATFICDSWLLSPELCEILPKTSNIIRFQKMYQIVEVHYDFSQAEERVFGEVRSDKSEYPEENSLQLTLKQYLLTGKKVGMGRGILLSS</sequence>
<keyword evidence="4" id="KW-1185">Reference proteome</keyword>
<evidence type="ECO:0000259" key="2">
    <source>
        <dbReference type="Pfam" id="PF18164"/>
    </source>
</evidence>
<gene>
    <name evidence="3" type="ORF">FYJ34_07625</name>
</gene>
<dbReference type="Pfam" id="PF18082">
    <property type="entry name" value="NAT_N"/>
    <property type="match status" value="1"/>
</dbReference>
<feature type="domain" description="N-acyltransferase N-terminal" evidence="1">
    <location>
        <begin position="1"/>
        <end position="118"/>
    </location>
</feature>
<evidence type="ECO:0000313" key="4">
    <source>
        <dbReference type="Proteomes" id="UP000434409"/>
    </source>
</evidence>
<dbReference type="EMBL" id="VULY01000018">
    <property type="protein sequence ID" value="MSR94129.1"/>
    <property type="molecule type" value="Genomic_DNA"/>
</dbReference>
<evidence type="ECO:0000313" key="3">
    <source>
        <dbReference type="EMBL" id="MSR94129.1"/>
    </source>
</evidence>
<dbReference type="InterPro" id="IPR041644">
    <property type="entry name" value="GNAT_C"/>
</dbReference>
<dbReference type="Proteomes" id="UP000434409">
    <property type="component" value="Unassembled WGS sequence"/>
</dbReference>
<evidence type="ECO:0000259" key="1">
    <source>
        <dbReference type="Pfam" id="PF18082"/>
    </source>
</evidence>
<feature type="domain" description="GNAT-like C-terminal" evidence="2">
    <location>
        <begin position="120"/>
        <end position="265"/>
    </location>
</feature>
<dbReference type="Gene3D" id="3.40.630.120">
    <property type="match status" value="1"/>
</dbReference>
<proteinExistence type="predicted"/>
<dbReference type="Pfam" id="PF18164">
    <property type="entry name" value="GNAT_C"/>
    <property type="match status" value="1"/>
</dbReference>
<accession>A0A6N7V0M0</accession>
<dbReference type="InterPro" id="IPR041273">
    <property type="entry name" value="NAT_N"/>
</dbReference>
<organism evidence="3 4">
    <name type="scientific">Suipraeoptans intestinalis</name>
    <dbReference type="NCBI Taxonomy" id="2606628"/>
    <lineage>
        <taxon>Bacteria</taxon>
        <taxon>Bacillati</taxon>
        <taxon>Bacillota</taxon>
        <taxon>Clostridia</taxon>
        <taxon>Lachnospirales</taxon>
        <taxon>Lachnospiraceae</taxon>
        <taxon>Suipraeoptans</taxon>
    </lineage>
</organism>